<dbReference type="Gene3D" id="1.10.4080.10">
    <property type="entry name" value="ADP-ribosylation/Crystallin J1"/>
    <property type="match status" value="1"/>
</dbReference>
<evidence type="ECO:0000313" key="3">
    <source>
        <dbReference type="Proteomes" id="UP000243515"/>
    </source>
</evidence>
<feature type="binding site" evidence="1">
    <location>
        <position position="359"/>
    </location>
    <ligand>
        <name>Mg(2+)</name>
        <dbReference type="ChEBI" id="CHEBI:18420"/>
        <label>1</label>
    </ligand>
</feature>
<proteinExistence type="predicted"/>
<reference evidence="2 3" key="1">
    <citation type="journal article" date="2015" name="Environ. Microbiol.">
        <title>Metagenome sequence of Elaphomyces granulatus from sporocarp tissue reveals Ascomycota ectomycorrhizal fingerprints of genome expansion and a Proteobacteria-rich microbiome.</title>
        <authorList>
            <person name="Quandt C.A."/>
            <person name="Kohler A."/>
            <person name="Hesse C.N."/>
            <person name="Sharpton T.J."/>
            <person name="Martin F."/>
            <person name="Spatafora J.W."/>
        </authorList>
    </citation>
    <scope>NUCLEOTIDE SEQUENCE [LARGE SCALE GENOMIC DNA]</scope>
    <source>
        <strain evidence="2 3">OSC145934</strain>
    </source>
</reference>
<dbReference type="InterPro" id="IPR050792">
    <property type="entry name" value="ADP-ribosylglycohydrolase"/>
</dbReference>
<dbReference type="PANTHER" id="PTHR16222:SF28">
    <property type="entry name" value="ADP-RIBOSYLGLYCOHYDROLASE"/>
    <property type="match status" value="1"/>
</dbReference>
<gene>
    <name evidence="2" type="ORF">Egran_04378</name>
</gene>
<keyword evidence="1" id="KW-0460">Magnesium</keyword>
<dbReference type="InterPro" id="IPR036705">
    <property type="entry name" value="Ribosyl_crysJ1_sf"/>
</dbReference>
<keyword evidence="1" id="KW-0479">Metal-binding</keyword>
<keyword evidence="3" id="KW-1185">Reference proteome</keyword>
<feature type="binding site" evidence="1">
    <location>
        <position position="111"/>
    </location>
    <ligand>
        <name>Mg(2+)</name>
        <dbReference type="ChEBI" id="CHEBI:18420"/>
        <label>1</label>
    </ligand>
</feature>
<sequence length="443" mass="49559">MESNSTNPVAPPDWSNTSLDILLKLHPFVSSMMQDKIFGTVFGSAVGDAIGLYTEFLSKSTAQKEYPGSDFRFSLVFPRTPRRHDDHRHHDSKRTTLICDHLEQFELGSWTDDTDHALLILLSYLHHDGVLDPIDFARRLQVWCNEGLLCLGTPAADIGITIQNVVLDEKFLENPYQVAYDQWVRSGCKAAANGSLMRTHSLGIICITMSLEETFRTACNFSRLTHPDPRCIVACCICTALIRGILRGEITSENSVGMVIQRAFEWVKSWIKYGDGDEKLGSHKNIPMHLDKKEFDRHVGATSLQELHLDDPGKMGYVYKALGAAILLLRLIIRRVLLSLNTFEPLIQELIMEGGDADTNACIAGALVGCWVGYMAIPSKWRLGIQNRQWLLEKTAGLCQTLGVSKGPPEYKGSNDLDTRIDGGKKPFIVPMKRWSELLGGRR</sequence>
<dbReference type="InterPro" id="IPR005502">
    <property type="entry name" value="Ribosyl_crysJ1"/>
</dbReference>
<feature type="binding site" evidence="1">
    <location>
        <position position="358"/>
    </location>
    <ligand>
        <name>Mg(2+)</name>
        <dbReference type="ChEBI" id="CHEBI:18420"/>
        <label>1</label>
    </ligand>
</feature>
<dbReference type="AlphaFoldDB" id="A0A232LV00"/>
<dbReference type="PANTHER" id="PTHR16222">
    <property type="entry name" value="ADP-RIBOSYLGLYCOHYDROLASE"/>
    <property type="match status" value="1"/>
</dbReference>
<organism evidence="2 3">
    <name type="scientific">Elaphomyces granulatus</name>
    <dbReference type="NCBI Taxonomy" id="519963"/>
    <lineage>
        <taxon>Eukaryota</taxon>
        <taxon>Fungi</taxon>
        <taxon>Dikarya</taxon>
        <taxon>Ascomycota</taxon>
        <taxon>Pezizomycotina</taxon>
        <taxon>Eurotiomycetes</taxon>
        <taxon>Eurotiomycetidae</taxon>
        <taxon>Eurotiales</taxon>
        <taxon>Elaphomycetaceae</taxon>
        <taxon>Elaphomyces</taxon>
    </lineage>
</organism>
<dbReference type="Proteomes" id="UP000243515">
    <property type="component" value="Unassembled WGS sequence"/>
</dbReference>
<dbReference type="GO" id="GO:0046872">
    <property type="term" value="F:metal ion binding"/>
    <property type="evidence" value="ECO:0007669"/>
    <property type="project" value="UniProtKB-KW"/>
</dbReference>
<protein>
    <recommendedName>
        <fullName evidence="4">ADP-ribosylglycohydrolase</fullName>
    </recommendedName>
</protein>
<feature type="binding site" evidence="1">
    <location>
        <position position="113"/>
    </location>
    <ligand>
        <name>Mg(2+)</name>
        <dbReference type="ChEBI" id="CHEBI:18420"/>
        <label>1</label>
    </ligand>
</feature>
<name>A0A232LV00_9EURO</name>
<evidence type="ECO:0000313" key="2">
    <source>
        <dbReference type="EMBL" id="OXV07858.1"/>
    </source>
</evidence>
<feature type="binding site" evidence="1">
    <location>
        <position position="112"/>
    </location>
    <ligand>
        <name>Mg(2+)</name>
        <dbReference type="ChEBI" id="CHEBI:18420"/>
        <label>1</label>
    </ligand>
</feature>
<evidence type="ECO:0000256" key="1">
    <source>
        <dbReference type="PIRSR" id="PIRSR605502-1"/>
    </source>
</evidence>
<dbReference type="SUPFAM" id="SSF101478">
    <property type="entry name" value="ADP-ribosylglycohydrolase"/>
    <property type="match status" value="1"/>
</dbReference>
<comment type="caution">
    <text evidence="2">The sequence shown here is derived from an EMBL/GenBank/DDBJ whole genome shotgun (WGS) entry which is preliminary data.</text>
</comment>
<accession>A0A232LV00</accession>
<feature type="binding site" evidence="1">
    <location>
        <position position="356"/>
    </location>
    <ligand>
        <name>Mg(2+)</name>
        <dbReference type="ChEBI" id="CHEBI:18420"/>
        <label>1</label>
    </ligand>
</feature>
<dbReference type="Pfam" id="PF03747">
    <property type="entry name" value="ADP_ribosyl_GH"/>
    <property type="match status" value="1"/>
</dbReference>
<dbReference type="EMBL" id="NPHW01004487">
    <property type="protein sequence ID" value="OXV07858.1"/>
    <property type="molecule type" value="Genomic_DNA"/>
</dbReference>
<dbReference type="OrthoDB" id="2021138at2759"/>
<comment type="cofactor">
    <cofactor evidence="1">
        <name>Mg(2+)</name>
        <dbReference type="ChEBI" id="CHEBI:18420"/>
    </cofactor>
    <text evidence="1">Binds 2 magnesium ions per subunit.</text>
</comment>
<evidence type="ECO:0008006" key="4">
    <source>
        <dbReference type="Google" id="ProtNLM"/>
    </source>
</evidence>